<comment type="caution">
    <text evidence="1">The sequence shown here is derived from an EMBL/GenBank/DDBJ whole genome shotgun (WGS) entry which is preliminary data.</text>
</comment>
<sequence>MGIWSFLSATLQHVRGYIVIDEFLEHAPRGQQIQRSIVTVIGMHRSGTSAIAKGLECLGLNMGDALIAPGEDNPRGYWEDAEVLRINKEVLERLNIAWNDTRIVPEALFLGDALTDLHDQAGKLLINRADQYAMWGFKDPRTLRVLPFWLHAAELSGVNLQFVVALRHPYTVALSLQKRNGISLTRGQLMWAAYTLPFLPLIKNHPHVFISYDDLLEQPALILEKIALHLALSIDENKLKNYIERFLSQSLRHHSVSLHDEEYAKNVLPLLDKTYHILTAMKQNEDVVQWVLLASCYEEYQRYQNILEEFDAESDYHWKRRGSFLKRLIYG</sequence>
<dbReference type="InterPro" id="IPR014556">
    <property type="entry name" value="UCP029407"/>
</dbReference>
<proteinExistence type="predicted"/>
<name>A0ABS5ZL97_9PROT</name>
<dbReference type="RefSeq" id="WP_215862509.1">
    <property type="nucleotide sequence ID" value="NZ_JABELD010000007.1"/>
</dbReference>
<reference evidence="1 2" key="1">
    <citation type="journal article" date="2021" name="ISME J.">
        <title>Genomic evolution of the class Acidithiobacillia: deep-branching Proteobacteria living in extreme acidic conditions.</title>
        <authorList>
            <person name="Moya-Beltran A."/>
            <person name="Beard S."/>
            <person name="Rojas-Villalobos C."/>
            <person name="Issotta F."/>
            <person name="Gallardo Y."/>
            <person name="Ulloa R."/>
            <person name="Giaveno A."/>
            <person name="Degli Esposti M."/>
            <person name="Johnson D.B."/>
            <person name="Quatrini R."/>
        </authorList>
    </citation>
    <scope>NUCLEOTIDE SEQUENCE [LARGE SCALE GENOMIC DNA]</scope>
    <source>
        <strain evidence="1 2">ATCC 19703</strain>
    </source>
</reference>
<evidence type="ECO:0000313" key="2">
    <source>
        <dbReference type="Proteomes" id="UP001197028"/>
    </source>
</evidence>
<dbReference type="EMBL" id="JABELD010000007">
    <property type="protein sequence ID" value="MBU2737453.1"/>
    <property type="molecule type" value="Genomic_DNA"/>
</dbReference>
<organism evidence="1 2">
    <name type="scientific">Acidithiobacillus concretivorus</name>
    <dbReference type="NCBI Taxonomy" id="3063952"/>
    <lineage>
        <taxon>Bacteria</taxon>
        <taxon>Pseudomonadati</taxon>
        <taxon>Pseudomonadota</taxon>
        <taxon>Acidithiobacillia</taxon>
        <taxon>Acidithiobacillales</taxon>
        <taxon>Acidithiobacillaceae</taxon>
        <taxon>Acidithiobacillus</taxon>
    </lineage>
</organism>
<dbReference type="Proteomes" id="UP001197028">
    <property type="component" value="Unassembled WGS sequence"/>
</dbReference>
<evidence type="ECO:0000313" key="1">
    <source>
        <dbReference type="EMBL" id="MBU2737453.1"/>
    </source>
</evidence>
<accession>A0ABS5ZL97</accession>
<dbReference type="PIRSF" id="PIRSF029407">
    <property type="entry name" value="UCP029407"/>
    <property type="match status" value="1"/>
</dbReference>
<dbReference type="Gene3D" id="3.40.50.300">
    <property type="entry name" value="P-loop containing nucleotide triphosphate hydrolases"/>
    <property type="match status" value="1"/>
</dbReference>
<protein>
    <recommendedName>
        <fullName evidence="3">Sulfotransferase family protein</fullName>
    </recommendedName>
</protein>
<dbReference type="InterPro" id="IPR027417">
    <property type="entry name" value="P-loop_NTPase"/>
</dbReference>
<gene>
    <name evidence="1" type="ORF">HJG40_01215</name>
</gene>
<dbReference type="SUPFAM" id="SSF52540">
    <property type="entry name" value="P-loop containing nucleoside triphosphate hydrolases"/>
    <property type="match status" value="1"/>
</dbReference>
<evidence type="ECO:0008006" key="3">
    <source>
        <dbReference type="Google" id="ProtNLM"/>
    </source>
</evidence>
<keyword evidence="2" id="KW-1185">Reference proteome</keyword>